<evidence type="ECO:0000313" key="1">
    <source>
        <dbReference type="Proteomes" id="UP000095280"/>
    </source>
</evidence>
<accession>A0A1I8IT71</accession>
<keyword evidence="1" id="KW-1185">Reference proteome</keyword>
<dbReference type="AlphaFoldDB" id="A0A1I8IT71"/>
<proteinExistence type="predicted"/>
<evidence type="ECO:0000313" key="2">
    <source>
        <dbReference type="WBParaSite" id="maker-uti_cns_0016256-snap-gene-0.3-mRNA-1"/>
    </source>
</evidence>
<reference evidence="2" key="1">
    <citation type="submission" date="2016-11" db="UniProtKB">
        <authorList>
            <consortium name="WormBaseParasite"/>
        </authorList>
    </citation>
    <scope>IDENTIFICATION</scope>
</reference>
<name>A0A1I8IT71_9PLAT</name>
<dbReference type="WBParaSite" id="maker-uti_cns_0016256-snap-gene-0.3-mRNA-1">
    <property type="protein sequence ID" value="maker-uti_cns_0016256-snap-gene-0.3-mRNA-1"/>
    <property type="gene ID" value="maker-uti_cns_0016256-snap-gene-0.3"/>
</dbReference>
<sequence>MTCSQRLILRRNQTLKGIMSCRFALLVLVALGLLAVAAQEALALPEDRKFGIFIPAPARAYAKYRRNSPPIPAGISANWKSQELRQAMKRSKLCRNFFMHPASCYGTPAENAWRG</sequence>
<organism evidence="1 2">
    <name type="scientific">Macrostomum lignano</name>
    <dbReference type="NCBI Taxonomy" id="282301"/>
    <lineage>
        <taxon>Eukaryota</taxon>
        <taxon>Metazoa</taxon>
        <taxon>Spiralia</taxon>
        <taxon>Lophotrochozoa</taxon>
        <taxon>Platyhelminthes</taxon>
        <taxon>Rhabditophora</taxon>
        <taxon>Macrostomorpha</taxon>
        <taxon>Macrostomida</taxon>
        <taxon>Macrostomidae</taxon>
        <taxon>Macrostomum</taxon>
    </lineage>
</organism>
<dbReference type="Proteomes" id="UP000095280">
    <property type="component" value="Unplaced"/>
</dbReference>
<protein>
    <submittedName>
        <fullName evidence="2">Uncharacterized protein</fullName>
    </submittedName>
</protein>